<dbReference type="CDD" id="cd00056">
    <property type="entry name" value="ENDO3c"/>
    <property type="match status" value="1"/>
</dbReference>
<dbReference type="Gene3D" id="1.10.340.30">
    <property type="entry name" value="Hypothetical protein, domain 2"/>
    <property type="match status" value="1"/>
</dbReference>
<dbReference type="InterPro" id="IPR003265">
    <property type="entry name" value="HhH-GPD_domain"/>
</dbReference>
<evidence type="ECO:0000256" key="9">
    <source>
        <dbReference type="ARBA" id="ARBA00023004"/>
    </source>
</evidence>
<dbReference type="PANTHER" id="PTHR42944">
    <property type="entry name" value="ADENINE DNA GLYCOSYLASE"/>
    <property type="match status" value="1"/>
</dbReference>
<comment type="catalytic activity">
    <reaction evidence="1 13">
        <text>Hydrolyzes free adenine bases from 7,8-dihydro-8-oxoguanine:adenine mismatched double-stranded DNA, leaving an apurinic site.</text>
        <dbReference type="EC" id="3.2.2.31"/>
    </reaction>
</comment>
<proteinExistence type="inferred from homology"/>
<dbReference type="SMART" id="SM00478">
    <property type="entry name" value="ENDO3c"/>
    <property type="match status" value="1"/>
</dbReference>
<dbReference type="CDD" id="cd03431">
    <property type="entry name" value="NUDIX_DNA_Glycosylase_C-MutY"/>
    <property type="match status" value="1"/>
</dbReference>
<accession>A0ABR3WBT9</accession>
<dbReference type="EC" id="3.2.2.31" evidence="3 13"/>
<evidence type="ECO:0000313" key="16">
    <source>
        <dbReference type="EMBL" id="KAL1858118.1"/>
    </source>
</evidence>
<dbReference type="Proteomes" id="UP001583177">
    <property type="component" value="Unassembled WGS sequence"/>
</dbReference>
<dbReference type="Pfam" id="PF00730">
    <property type="entry name" value="HhH-GPD"/>
    <property type="match status" value="1"/>
</dbReference>
<dbReference type="InterPro" id="IPR015797">
    <property type="entry name" value="NUDIX_hydrolase-like_dom_sf"/>
</dbReference>
<keyword evidence="9 13" id="KW-0408">Iron</keyword>
<keyword evidence="17" id="KW-1185">Reference proteome</keyword>
<keyword evidence="6" id="KW-0479">Metal-binding</keyword>
<keyword evidence="12 13" id="KW-0326">Glycosidase</keyword>
<evidence type="ECO:0000256" key="4">
    <source>
        <dbReference type="ARBA" id="ARBA00022023"/>
    </source>
</evidence>
<keyword evidence="5" id="KW-0004">4Fe-4S</keyword>
<organism evidence="16 17">
    <name type="scientific">Diaporthe australafricana</name>
    <dbReference type="NCBI Taxonomy" id="127596"/>
    <lineage>
        <taxon>Eukaryota</taxon>
        <taxon>Fungi</taxon>
        <taxon>Dikarya</taxon>
        <taxon>Ascomycota</taxon>
        <taxon>Pezizomycotina</taxon>
        <taxon>Sordariomycetes</taxon>
        <taxon>Sordariomycetidae</taxon>
        <taxon>Diaporthales</taxon>
        <taxon>Diaporthaceae</taxon>
        <taxon>Diaporthe</taxon>
    </lineage>
</organism>
<keyword evidence="7 13" id="KW-0227">DNA damage</keyword>
<evidence type="ECO:0000256" key="6">
    <source>
        <dbReference type="ARBA" id="ARBA00022723"/>
    </source>
</evidence>
<comment type="cofactor">
    <cofactor evidence="13">
        <name>[4Fe-4S] cluster</name>
        <dbReference type="ChEBI" id="CHEBI:49883"/>
    </cofactor>
    <text evidence="13">Binds 1 [4Fe-4S] cluster.</text>
</comment>
<evidence type="ECO:0000256" key="13">
    <source>
        <dbReference type="RuleBase" id="RU365096"/>
    </source>
</evidence>
<dbReference type="PANTHER" id="PTHR42944:SF1">
    <property type="entry name" value="ADENINE DNA GLYCOSYLASE"/>
    <property type="match status" value="1"/>
</dbReference>
<comment type="similarity">
    <text evidence="2 13">Belongs to the Nth/MutY family.</text>
</comment>
<keyword evidence="10" id="KW-0411">Iron-sulfur</keyword>
<dbReference type="EMBL" id="JAWRVE010000108">
    <property type="protein sequence ID" value="KAL1858118.1"/>
    <property type="molecule type" value="Genomic_DNA"/>
</dbReference>
<keyword evidence="8" id="KW-0378">Hydrolase</keyword>
<sequence>MPWRKPFNPDLYGDADESRKALSVRAYEVWISEIMLQQTRVTVVKDYWTRWMRKWPTITHLAAAHEDEVMGAWRGLGYYSRARRIHDAAKLVVKDPVRRGLLPQTATELEDEMPGVGRYTAGAISAIAFGNADCMVDGNVLRVLSRQLGIFGNVKSDKASIDLVWAAAHALVGVIASEHSRVDEETGQTLPSDGPGRWGQALMELGSTVCTPQPNCMACPIKFTCRAFEEGRAVAVMKGLCQDDPHDGPGLVDMEDVCGICSDWGTETSEDMAGAADVVKGVDHPRRPAGRPERSHVSTSTSTSSRSPSLPGRQGQHDHRYSLSPQALDVVVSHARRFPIKVSKKAVREEQTVVCAVRRTSDGCYLIQKRPEKGLLHPKGDKDQAKIKYLRDLGSVPWVFSHLKLTMHVHSFQVEDGPGEVLLADRARWADATSVEEENMGTGMRHCWKRVVAAVET</sequence>
<dbReference type="SUPFAM" id="SSF48150">
    <property type="entry name" value="DNA-glycosylase"/>
    <property type="match status" value="1"/>
</dbReference>
<dbReference type="Gene3D" id="1.10.1670.10">
    <property type="entry name" value="Helix-hairpin-Helix base-excision DNA repair enzymes (C-terminal)"/>
    <property type="match status" value="1"/>
</dbReference>
<evidence type="ECO:0000256" key="8">
    <source>
        <dbReference type="ARBA" id="ARBA00022801"/>
    </source>
</evidence>
<evidence type="ECO:0000256" key="7">
    <source>
        <dbReference type="ARBA" id="ARBA00022763"/>
    </source>
</evidence>
<evidence type="ECO:0000256" key="5">
    <source>
        <dbReference type="ARBA" id="ARBA00022485"/>
    </source>
</evidence>
<evidence type="ECO:0000256" key="3">
    <source>
        <dbReference type="ARBA" id="ARBA00012045"/>
    </source>
</evidence>
<feature type="compositionally biased region" description="Low complexity" evidence="14">
    <location>
        <begin position="297"/>
        <end position="309"/>
    </location>
</feature>
<reference evidence="16 17" key="1">
    <citation type="journal article" date="2024" name="IMA Fungus">
        <title>IMA Genome - F19 : A genome assembly and annotation guide to empower mycologists, including annotated draft genome sequences of Ceratocystis pirilliformis, Diaporthe australafricana, Fusarium ophioides, Paecilomyces lecythidis, and Sporothrix stenoceras.</title>
        <authorList>
            <person name="Aylward J."/>
            <person name="Wilson A.M."/>
            <person name="Visagie C.M."/>
            <person name="Spraker J."/>
            <person name="Barnes I."/>
            <person name="Buitendag C."/>
            <person name="Ceriani C."/>
            <person name="Del Mar Angel L."/>
            <person name="du Plessis D."/>
            <person name="Fuchs T."/>
            <person name="Gasser K."/>
            <person name="Kramer D."/>
            <person name="Li W."/>
            <person name="Munsamy K."/>
            <person name="Piso A."/>
            <person name="Price J.L."/>
            <person name="Sonnekus B."/>
            <person name="Thomas C."/>
            <person name="van der Nest A."/>
            <person name="van Dijk A."/>
            <person name="van Heerden A."/>
            <person name="van Vuuren N."/>
            <person name="Yilmaz N."/>
            <person name="Duong T.A."/>
            <person name="van der Merwe N.A."/>
            <person name="Wingfield M.J."/>
            <person name="Wingfield B.D."/>
        </authorList>
    </citation>
    <scope>NUCLEOTIDE SEQUENCE [LARGE SCALE GENOMIC DNA]</scope>
    <source>
        <strain evidence="16 17">CMW 18300</strain>
    </source>
</reference>
<protein>
    <recommendedName>
        <fullName evidence="4 13">Adenine DNA glycosylase</fullName>
        <ecNumber evidence="3 13">3.2.2.31</ecNumber>
    </recommendedName>
</protein>
<evidence type="ECO:0000256" key="1">
    <source>
        <dbReference type="ARBA" id="ARBA00000843"/>
    </source>
</evidence>
<evidence type="ECO:0000313" key="17">
    <source>
        <dbReference type="Proteomes" id="UP001583177"/>
    </source>
</evidence>
<evidence type="ECO:0000256" key="10">
    <source>
        <dbReference type="ARBA" id="ARBA00023014"/>
    </source>
</evidence>
<gene>
    <name evidence="16" type="ORF">Daus18300_010119</name>
</gene>
<evidence type="ECO:0000256" key="11">
    <source>
        <dbReference type="ARBA" id="ARBA00023204"/>
    </source>
</evidence>
<evidence type="ECO:0000256" key="12">
    <source>
        <dbReference type="ARBA" id="ARBA00023295"/>
    </source>
</evidence>
<keyword evidence="11" id="KW-0234">DNA repair</keyword>
<feature type="region of interest" description="Disordered" evidence="14">
    <location>
        <begin position="280"/>
        <end position="319"/>
    </location>
</feature>
<dbReference type="InterPro" id="IPR044298">
    <property type="entry name" value="MIG/MutY"/>
</dbReference>
<evidence type="ECO:0000256" key="14">
    <source>
        <dbReference type="SAM" id="MobiDB-lite"/>
    </source>
</evidence>
<evidence type="ECO:0000259" key="15">
    <source>
        <dbReference type="SMART" id="SM00478"/>
    </source>
</evidence>
<name>A0ABR3WBT9_9PEZI</name>
<evidence type="ECO:0000256" key="2">
    <source>
        <dbReference type="ARBA" id="ARBA00008343"/>
    </source>
</evidence>
<dbReference type="InterPro" id="IPR029119">
    <property type="entry name" value="MutY_C"/>
</dbReference>
<dbReference type="Gene3D" id="3.90.79.10">
    <property type="entry name" value="Nucleoside Triphosphate Pyrophosphohydrolase"/>
    <property type="match status" value="2"/>
</dbReference>
<feature type="domain" description="HhH-GPD" evidence="15">
    <location>
        <begin position="35"/>
        <end position="208"/>
    </location>
</feature>
<dbReference type="InterPro" id="IPR023170">
    <property type="entry name" value="HhH_base_excis_C"/>
</dbReference>
<feature type="compositionally biased region" description="Basic and acidic residues" evidence="14">
    <location>
        <begin position="280"/>
        <end position="296"/>
    </location>
</feature>
<comment type="function">
    <text evidence="13">Adenine glycosylase active on G-A mispairs.</text>
</comment>
<dbReference type="SUPFAM" id="SSF55811">
    <property type="entry name" value="Nudix"/>
    <property type="match status" value="1"/>
</dbReference>
<comment type="caution">
    <text evidence="16">The sequence shown here is derived from an EMBL/GenBank/DDBJ whole genome shotgun (WGS) entry which is preliminary data.</text>
</comment>
<dbReference type="InterPro" id="IPR011257">
    <property type="entry name" value="DNA_glycosylase"/>
</dbReference>